<dbReference type="EMBL" id="CAJVQB010000143">
    <property type="protein sequence ID" value="CAG8470375.1"/>
    <property type="molecule type" value="Genomic_DNA"/>
</dbReference>
<proteinExistence type="predicted"/>
<organism evidence="2 3">
    <name type="scientific">Gigaspora margarita</name>
    <dbReference type="NCBI Taxonomy" id="4874"/>
    <lineage>
        <taxon>Eukaryota</taxon>
        <taxon>Fungi</taxon>
        <taxon>Fungi incertae sedis</taxon>
        <taxon>Mucoromycota</taxon>
        <taxon>Glomeromycotina</taxon>
        <taxon>Glomeromycetes</taxon>
        <taxon>Diversisporales</taxon>
        <taxon>Gigasporaceae</taxon>
        <taxon>Gigaspora</taxon>
    </lineage>
</organism>
<protein>
    <submittedName>
        <fullName evidence="2">15627_t:CDS:1</fullName>
    </submittedName>
</protein>
<reference evidence="2 3" key="1">
    <citation type="submission" date="2021-06" db="EMBL/GenBank/DDBJ databases">
        <authorList>
            <person name="Kallberg Y."/>
            <person name="Tangrot J."/>
            <person name="Rosling A."/>
        </authorList>
    </citation>
    <scope>NUCLEOTIDE SEQUENCE [LARGE SCALE GENOMIC DNA]</scope>
    <source>
        <strain evidence="2 3">120-4 pot B 10/14</strain>
    </source>
</reference>
<dbReference type="PROSITE" id="PS50048">
    <property type="entry name" value="ZN2_CY6_FUNGAL_2"/>
    <property type="match status" value="1"/>
</dbReference>
<dbReference type="Proteomes" id="UP000789901">
    <property type="component" value="Unassembled WGS sequence"/>
</dbReference>
<gene>
    <name evidence="2" type="ORF">GMARGA_LOCUS746</name>
</gene>
<dbReference type="InterPro" id="IPR001138">
    <property type="entry name" value="Zn2Cys6_DnaBD"/>
</dbReference>
<evidence type="ECO:0000313" key="3">
    <source>
        <dbReference type="Proteomes" id="UP000789901"/>
    </source>
</evidence>
<accession>A0ABM8VXD2</accession>
<keyword evidence="3" id="KW-1185">Reference proteome</keyword>
<name>A0ABM8VXD2_GIGMA</name>
<feature type="domain" description="Zn(2)-C6 fungal-type" evidence="1">
    <location>
        <begin position="10"/>
        <end position="52"/>
    </location>
</feature>
<sequence length="161" mass="18059">MDLSKSKKPACSSCHIKKTKCEGVEIMFDDYGYVPKLTDCKRCKKKGVKCIITIPHCAVCNKKFGNENDAGKKNDAIGLCQECKNARRLTIAISNIKRTISGLEQVIQILRMSPTPSNIQVISMLEEQKSALEQTIQMKDEAEYDELFGSFVDVPETSYEL</sequence>
<evidence type="ECO:0000313" key="2">
    <source>
        <dbReference type="EMBL" id="CAG8470375.1"/>
    </source>
</evidence>
<comment type="caution">
    <text evidence="2">The sequence shown here is derived from an EMBL/GenBank/DDBJ whole genome shotgun (WGS) entry which is preliminary data.</text>
</comment>
<dbReference type="CDD" id="cd00067">
    <property type="entry name" value="GAL4"/>
    <property type="match status" value="1"/>
</dbReference>
<evidence type="ECO:0000259" key="1">
    <source>
        <dbReference type="PROSITE" id="PS50048"/>
    </source>
</evidence>